<feature type="compositionally biased region" description="Polar residues" evidence="1">
    <location>
        <begin position="1"/>
        <end position="13"/>
    </location>
</feature>
<dbReference type="AlphaFoldDB" id="A0A9P5WVS2"/>
<dbReference type="Proteomes" id="UP000807342">
    <property type="component" value="Unassembled WGS sequence"/>
</dbReference>
<evidence type="ECO:0000256" key="1">
    <source>
        <dbReference type="SAM" id="MobiDB-lite"/>
    </source>
</evidence>
<feature type="region of interest" description="Disordered" evidence="1">
    <location>
        <begin position="1"/>
        <end position="70"/>
    </location>
</feature>
<accession>A0A9P5WVS2</accession>
<sequence length="145" mass="15650">MSPMNASANSPTEQESDASPVPLDIPPLQKKQQHNVDPAGSATNSFLDIEAMVAGDDKEEEEPDKDSLNFFVNDQDLNEANGSHACSNLEMEIARVPSGSTTKPQEPQVPPKSPHVLASLPPQEGDWGLWEVPVTLLAMQVHGEK</sequence>
<proteinExistence type="predicted"/>
<protein>
    <submittedName>
        <fullName evidence="2">Uncharacterized protein</fullName>
    </submittedName>
</protein>
<evidence type="ECO:0000313" key="2">
    <source>
        <dbReference type="EMBL" id="KAF9439534.1"/>
    </source>
</evidence>
<reference evidence="2" key="1">
    <citation type="submission" date="2020-11" db="EMBL/GenBank/DDBJ databases">
        <authorList>
            <consortium name="DOE Joint Genome Institute"/>
            <person name="Ahrendt S."/>
            <person name="Riley R."/>
            <person name="Andreopoulos W."/>
            <person name="Labutti K."/>
            <person name="Pangilinan J."/>
            <person name="Ruiz-Duenas F.J."/>
            <person name="Barrasa J.M."/>
            <person name="Sanchez-Garcia M."/>
            <person name="Camarero S."/>
            <person name="Miyauchi S."/>
            <person name="Serrano A."/>
            <person name="Linde D."/>
            <person name="Babiker R."/>
            <person name="Drula E."/>
            <person name="Ayuso-Fernandez I."/>
            <person name="Pacheco R."/>
            <person name="Padilla G."/>
            <person name="Ferreira P."/>
            <person name="Barriuso J."/>
            <person name="Kellner H."/>
            <person name="Castanera R."/>
            <person name="Alfaro M."/>
            <person name="Ramirez L."/>
            <person name="Pisabarro A.G."/>
            <person name="Kuo A."/>
            <person name="Tritt A."/>
            <person name="Lipzen A."/>
            <person name="He G."/>
            <person name="Yan M."/>
            <person name="Ng V."/>
            <person name="Cullen D."/>
            <person name="Martin F."/>
            <person name="Rosso M.-N."/>
            <person name="Henrissat B."/>
            <person name="Hibbett D."/>
            <person name="Martinez A.T."/>
            <person name="Grigoriev I.V."/>
        </authorList>
    </citation>
    <scope>NUCLEOTIDE SEQUENCE</scope>
    <source>
        <strain evidence="2">MF-IS2</strain>
    </source>
</reference>
<comment type="caution">
    <text evidence="2">The sequence shown here is derived from an EMBL/GenBank/DDBJ whole genome shotgun (WGS) entry which is preliminary data.</text>
</comment>
<organism evidence="2 3">
    <name type="scientific">Macrolepiota fuliginosa MF-IS2</name>
    <dbReference type="NCBI Taxonomy" id="1400762"/>
    <lineage>
        <taxon>Eukaryota</taxon>
        <taxon>Fungi</taxon>
        <taxon>Dikarya</taxon>
        <taxon>Basidiomycota</taxon>
        <taxon>Agaricomycotina</taxon>
        <taxon>Agaricomycetes</taxon>
        <taxon>Agaricomycetidae</taxon>
        <taxon>Agaricales</taxon>
        <taxon>Agaricineae</taxon>
        <taxon>Agaricaceae</taxon>
        <taxon>Macrolepiota</taxon>
    </lineage>
</organism>
<evidence type="ECO:0000313" key="3">
    <source>
        <dbReference type="Proteomes" id="UP000807342"/>
    </source>
</evidence>
<keyword evidence="3" id="KW-1185">Reference proteome</keyword>
<gene>
    <name evidence="2" type="ORF">P691DRAFT_769495</name>
</gene>
<dbReference type="EMBL" id="MU154029">
    <property type="protein sequence ID" value="KAF9439534.1"/>
    <property type="molecule type" value="Genomic_DNA"/>
</dbReference>
<name>A0A9P5WVS2_9AGAR</name>
<feature type="region of interest" description="Disordered" evidence="1">
    <location>
        <begin position="98"/>
        <end position="120"/>
    </location>
</feature>